<keyword evidence="2" id="KW-1185">Reference proteome</keyword>
<gene>
    <name evidence="1" type="ORF">soil367_09615</name>
</gene>
<organism evidence="1 2">
    <name type="scientific">Hydrocarboniclastica marina</name>
    <dbReference type="NCBI Taxonomy" id="2259620"/>
    <lineage>
        <taxon>Bacteria</taxon>
        <taxon>Pseudomonadati</taxon>
        <taxon>Pseudomonadota</taxon>
        <taxon>Gammaproteobacteria</taxon>
        <taxon>Alteromonadales</taxon>
        <taxon>Alteromonadaceae</taxon>
        <taxon>Hydrocarboniclastica</taxon>
    </lineage>
</organism>
<dbReference type="KEGG" id="hmi:soil367_09615"/>
<accession>A0A4P7XGQ6</accession>
<sequence>MPLLADLPGMASNSAVRIETSKTNSRFLFENSLKDGLPGLKLTLRKVTAYSAQPSVSWSGPGVKHWLAHTHFVLRSVCWVQLEPQHD</sequence>
<evidence type="ECO:0000313" key="1">
    <source>
        <dbReference type="EMBL" id="QCF26166.1"/>
    </source>
</evidence>
<evidence type="ECO:0000313" key="2">
    <source>
        <dbReference type="Proteomes" id="UP000298049"/>
    </source>
</evidence>
<reference evidence="1 2" key="1">
    <citation type="submission" date="2018-07" db="EMBL/GenBank/DDBJ databases">
        <title>Marsedoiliclastica nanhaica gen. nov. sp. nov., a novel marine hydrocarbonoclastic bacterium isolated from an in-situ enriched hydrocarbon-degrading consortium in deep-sea sediment.</title>
        <authorList>
            <person name="Dong C."/>
            <person name="Ma T."/>
            <person name="Liu R."/>
            <person name="Shao Z."/>
        </authorList>
    </citation>
    <scope>NUCLEOTIDE SEQUENCE [LARGE SCALE GENOMIC DNA]</scope>
    <source>
        <strain evidence="2">soil36-7</strain>
    </source>
</reference>
<dbReference type="AlphaFoldDB" id="A0A4P7XGQ6"/>
<name>A0A4P7XGQ6_9ALTE</name>
<dbReference type="EMBL" id="CP031093">
    <property type="protein sequence ID" value="QCF26166.1"/>
    <property type="molecule type" value="Genomic_DNA"/>
</dbReference>
<protein>
    <submittedName>
        <fullName evidence="1">Uncharacterized protein</fullName>
    </submittedName>
</protein>
<proteinExistence type="predicted"/>
<dbReference type="Proteomes" id="UP000298049">
    <property type="component" value="Chromosome"/>
</dbReference>